<dbReference type="PANTHER" id="PTHR10540">
    <property type="entry name" value="EUKARYOTIC TRANSLATION INITIATION FACTOR 3 SUBUNIT F-RELATED"/>
    <property type="match status" value="1"/>
</dbReference>
<comment type="similarity">
    <text evidence="2">Belongs to the peptidase M67A family.</text>
</comment>
<dbReference type="AlphaFoldDB" id="A0A9W7W6N3"/>
<dbReference type="PANTHER" id="PTHR10540:SF7">
    <property type="entry name" value="26S PROTEASOME NON-ATPASE REGULATORY SUBUNIT 7"/>
    <property type="match status" value="1"/>
</dbReference>
<keyword evidence="7" id="KW-1185">Reference proteome</keyword>
<dbReference type="Gene3D" id="3.40.140.10">
    <property type="entry name" value="Cytidine Deaminase, domain 2"/>
    <property type="match status" value="1"/>
</dbReference>
<feature type="domain" description="MPN" evidence="5">
    <location>
        <begin position="71"/>
        <end position="206"/>
    </location>
</feature>
<organism evidence="6 7">
    <name type="scientific">Teratosphaeria destructans</name>
    <dbReference type="NCBI Taxonomy" id="418781"/>
    <lineage>
        <taxon>Eukaryota</taxon>
        <taxon>Fungi</taxon>
        <taxon>Dikarya</taxon>
        <taxon>Ascomycota</taxon>
        <taxon>Pezizomycotina</taxon>
        <taxon>Dothideomycetes</taxon>
        <taxon>Dothideomycetidae</taxon>
        <taxon>Mycosphaerellales</taxon>
        <taxon>Teratosphaeriaceae</taxon>
        <taxon>Teratosphaeria</taxon>
    </lineage>
</organism>
<comment type="function">
    <text evidence="1">Acts as a regulatory subunit of the 26S proteasome which is involved in the ATP-dependent degradation of ubiquitinated proteins.</text>
</comment>
<evidence type="ECO:0000256" key="2">
    <source>
        <dbReference type="ARBA" id="ARBA00008568"/>
    </source>
</evidence>
<gene>
    <name evidence="6" type="ORF">Tdes44962_MAKER01264</name>
</gene>
<reference evidence="6 7" key="2">
    <citation type="journal article" date="2021" name="Curr. Genet.">
        <title>Genetic response to nitrogen starvation in the aggressive Eucalyptus foliar pathogen Teratosphaeria destructans.</title>
        <authorList>
            <person name="Havenga M."/>
            <person name="Wingfield B.D."/>
            <person name="Wingfield M.J."/>
            <person name="Dreyer L.L."/>
            <person name="Roets F."/>
            <person name="Aylward J."/>
        </authorList>
    </citation>
    <scope>NUCLEOTIDE SEQUENCE [LARGE SCALE GENOMIC DNA]</scope>
    <source>
        <strain evidence="6">CMW44962</strain>
    </source>
</reference>
<reference evidence="6 7" key="1">
    <citation type="journal article" date="2018" name="IMA Fungus">
        <title>IMA Genome-F 10: Nine draft genome sequences of Claviceps purpurea s.lat., including C. arundinis, C. humidiphila, and C. cf. spartinae, pseudomolecules for the pitch canker pathogen Fusarium circinatum, draft genome of Davidsoniella eucalypti, Grosmannia galeiformis, Quambalaria eucalypti, and Teratosphaeria destructans.</title>
        <authorList>
            <person name="Wingfield B.D."/>
            <person name="Liu M."/>
            <person name="Nguyen H.D."/>
            <person name="Lane F.A."/>
            <person name="Morgan S.W."/>
            <person name="De Vos L."/>
            <person name="Wilken P.M."/>
            <person name="Duong T.A."/>
            <person name="Aylward J."/>
            <person name="Coetzee M.P."/>
            <person name="Dadej K."/>
            <person name="De Beer Z.W."/>
            <person name="Findlay W."/>
            <person name="Havenga M."/>
            <person name="Kolarik M."/>
            <person name="Menzies J.G."/>
            <person name="Naidoo K."/>
            <person name="Pochopski O."/>
            <person name="Shoukouhi P."/>
            <person name="Santana Q.C."/>
            <person name="Seifert K.A."/>
            <person name="Soal N."/>
            <person name="Steenkamp E.T."/>
            <person name="Tatham C.T."/>
            <person name="van der Nest M.A."/>
            <person name="Wingfield M.J."/>
        </authorList>
    </citation>
    <scope>NUCLEOTIDE SEQUENCE [LARGE SCALE GENOMIC DNA]</scope>
    <source>
        <strain evidence="6">CMW44962</strain>
    </source>
</reference>
<evidence type="ECO:0000256" key="3">
    <source>
        <dbReference type="ARBA" id="ARBA00022942"/>
    </source>
</evidence>
<dbReference type="GO" id="GO:0043161">
    <property type="term" value="P:proteasome-mediated ubiquitin-dependent protein catabolic process"/>
    <property type="evidence" value="ECO:0007669"/>
    <property type="project" value="TreeGrafter"/>
</dbReference>
<evidence type="ECO:0000259" key="5">
    <source>
        <dbReference type="PROSITE" id="PS50249"/>
    </source>
</evidence>
<dbReference type="PROSITE" id="PS50249">
    <property type="entry name" value="MPN"/>
    <property type="match status" value="1"/>
</dbReference>
<accession>A0A9W7W6N3</accession>
<comment type="caution">
    <text evidence="6">The sequence shown here is derived from an EMBL/GenBank/DDBJ whole genome shotgun (WGS) entry which is preliminary data.</text>
</comment>
<name>A0A9W7W6N3_9PEZI</name>
<evidence type="ECO:0000256" key="1">
    <source>
        <dbReference type="ARBA" id="ARBA00002187"/>
    </source>
</evidence>
<sequence>MDRRYTCDDLPLELNRRRSDFQVPITSGNIAYVHSSSRLWTICLQREDLLHTTSKMPATTAETLSIVNRTVSVAPLVLLSAADHYGRSSFKGTKRRVVGVLLGQNDGKSVRVSNSFAVPFEEDDKDPSVWFLDHNYVESMNDMFKKVNAREKLIGWYHSGPKLRASDLEINELFKRYTPNPLLVIIDVQPKDVGVPTDAYFAVEEIKDDGTSTARTFVHTPTTIEAEEAEEIGVEHLLRDIRDVAVGTLSTRITSQLQSLQGLHLRLQDIGNYLQKVLNGDLPVNHAILGNLQDVFNLLPNLSTPKALTKDLPTLNSQVNSSVGISGGASENTELAKAMSVKTNDQLMSIYLSSLIRAITAFHDLIENKIQNKRQQEDDDARQDENEKKDEIKKEEKLMLNGTSEKTDKESKEGKDEPKKDDSKGKKKG</sequence>
<feature type="compositionally biased region" description="Basic and acidic residues" evidence="4">
    <location>
        <begin position="405"/>
        <end position="429"/>
    </location>
</feature>
<evidence type="ECO:0000313" key="7">
    <source>
        <dbReference type="Proteomes" id="UP001138500"/>
    </source>
</evidence>
<protein>
    <submittedName>
        <fullName evidence="6">26S proteasome regulatory subunit rpn-8</fullName>
    </submittedName>
</protein>
<feature type="compositionally biased region" description="Basic and acidic residues" evidence="4">
    <location>
        <begin position="383"/>
        <end position="398"/>
    </location>
</feature>
<dbReference type="GO" id="GO:0008541">
    <property type="term" value="C:proteasome regulatory particle, lid subcomplex"/>
    <property type="evidence" value="ECO:0007669"/>
    <property type="project" value="UniProtKB-ARBA"/>
</dbReference>
<evidence type="ECO:0000313" key="6">
    <source>
        <dbReference type="EMBL" id="KAH9845254.1"/>
    </source>
</evidence>
<dbReference type="GO" id="GO:0008237">
    <property type="term" value="F:metallopeptidase activity"/>
    <property type="evidence" value="ECO:0007669"/>
    <property type="project" value="InterPro"/>
</dbReference>
<dbReference type="EMBL" id="RIBY02000113">
    <property type="protein sequence ID" value="KAH9845254.1"/>
    <property type="molecule type" value="Genomic_DNA"/>
</dbReference>
<dbReference type="Proteomes" id="UP001138500">
    <property type="component" value="Unassembled WGS sequence"/>
</dbReference>
<keyword evidence="3 6" id="KW-0647">Proteasome</keyword>
<proteinExistence type="inferred from homology"/>
<dbReference type="InterPro" id="IPR000555">
    <property type="entry name" value="JAMM/MPN+_dom"/>
</dbReference>
<dbReference type="Pfam" id="PF01398">
    <property type="entry name" value="JAB"/>
    <property type="match status" value="1"/>
</dbReference>
<dbReference type="Pfam" id="PF13012">
    <property type="entry name" value="MitMem_reg"/>
    <property type="match status" value="1"/>
</dbReference>
<dbReference type="InterPro" id="IPR037518">
    <property type="entry name" value="MPN"/>
</dbReference>
<dbReference type="CDD" id="cd08062">
    <property type="entry name" value="MPN_RPN7_8"/>
    <property type="match status" value="1"/>
</dbReference>
<evidence type="ECO:0000256" key="4">
    <source>
        <dbReference type="SAM" id="MobiDB-lite"/>
    </source>
</evidence>
<dbReference type="OrthoDB" id="10256771at2759"/>
<dbReference type="InterPro" id="IPR024969">
    <property type="entry name" value="EIF3F/CSN6-like_C"/>
</dbReference>
<dbReference type="SMART" id="SM00232">
    <property type="entry name" value="JAB_MPN"/>
    <property type="match status" value="1"/>
</dbReference>
<dbReference type="FunFam" id="3.40.140.10:FF:000004">
    <property type="entry name" value="26S proteasome regulatory subunit rpn-8"/>
    <property type="match status" value="1"/>
</dbReference>
<feature type="region of interest" description="Disordered" evidence="4">
    <location>
        <begin position="373"/>
        <end position="429"/>
    </location>
</feature>
<dbReference type="InterPro" id="IPR033858">
    <property type="entry name" value="MPN_RPN7_8"/>
</dbReference>